<evidence type="ECO:0000256" key="11">
    <source>
        <dbReference type="SAM" id="Phobius"/>
    </source>
</evidence>
<dbReference type="PANTHER" id="PTHR24223:SF447">
    <property type="entry name" value="MULTIDRUG RESISTANCE-ASSOCIATED PROTEIN 5"/>
    <property type="match status" value="1"/>
</dbReference>
<dbReference type="GO" id="GO:0012505">
    <property type="term" value="C:endomembrane system"/>
    <property type="evidence" value="ECO:0007669"/>
    <property type="project" value="UniProtKB-SubCell"/>
</dbReference>
<dbReference type="GO" id="GO:0055085">
    <property type="term" value="P:transmembrane transport"/>
    <property type="evidence" value="ECO:0000318"/>
    <property type="project" value="GO_Central"/>
</dbReference>
<dbReference type="PROSITE" id="PS50893">
    <property type="entry name" value="ABC_TRANSPORTER_2"/>
    <property type="match status" value="1"/>
</dbReference>
<feature type="transmembrane region" description="Helical" evidence="11">
    <location>
        <begin position="405"/>
        <end position="424"/>
    </location>
</feature>
<dbReference type="InterPro" id="IPR003593">
    <property type="entry name" value="AAA+_ATPase"/>
</dbReference>
<dbReference type="CDD" id="cd18599">
    <property type="entry name" value="ABC_6TM_MRP5_8_9_D2"/>
    <property type="match status" value="1"/>
</dbReference>
<organism evidence="14 15">
    <name type="scientific">Daphnia pulex</name>
    <name type="common">Water flea</name>
    <dbReference type="NCBI Taxonomy" id="6669"/>
    <lineage>
        <taxon>Eukaryota</taxon>
        <taxon>Metazoa</taxon>
        <taxon>Ecdysozoa</taxon>
        <taxon>Arthropoda</taxon>
        <taxon>Crustacea</taxon>
        <taxon>Branchiopoda</taxon>
        <taxon>Diplostraca</taxon>
        <taxon>Cladocera</taxon>
        <taxon>Anomopoda</taxon>
        <taxon>Daphniidae</taxon>
        <taxon>Daphnia</taxon>
    </lineage>
</organism>
<dbReference type="Proteomes" id="UP000000305">
    <property type="component" value="Unassembled WGS sequence"/>
</dbReference>
<keyword evidence="9 11" id="KW-0472">Membrane</keyword>
<dbReference type="Gene3D" id="1.20.1560.10">
    <property type="entry name" value="ABC transporter type 1, transmembrane domain"/>
    <property type="match status" value="1"/>
</dbReference>
<dbReference type="PhylomeDB" id="E9HCR0"/>
<dbReference type="InterPro" id="IPR003439">
    <property type="entry name" value="ABC_transporter-like_ATP-bd"/>
</dbReference>
<dbReference type="HOGENOM" id="CLU_000604_84_4_1"/>
<reference evidence="14 15" key="1">
    <citation type="journal article" date="2011" name="Science">
        <title>The ecoresponsive genome of Daphnia pulex.</title>
        <authorList>
            <person name="Colbourne J.K."/>
            <person name="Pfrender M.E."/>
            <person name="Gilbert D."/>
            <person name="Thomas W.K."/>
            <person name="Tucker A."/>
            <person name="Oakley T.H."/>
            <person name="Tokishita S."/>
            <person name="Aerts A."/>
            <person name="Arnold G.J."/>
            <person name="Basu M.K."/>
            <person name="Bauer D.J."/>
            <person name="Caceres C.E."/>
            <person name="Carmel L."/>
            <person name="Casola C."/>
            <person name="Choi J.H."/>
            <person name="Detter J.C."/>
            <person name="Dong Q."/>
            <person name="Dusheyko S."/>
            <person name="Eads B.D."/>
            <person name="Frohlich T."/>
            <person name="Geiler-Samerotte K.A."/>
            <person name="Gerlach D."/>
            <person name="Hatcher P."/>
            <person name="Jogdeo S."/>
            <person name="Krijgsveld J."/>
            <person name="Kriventseva E.V."/>
            <person name="Kultz D."/>
            <person name="Laforsch C."/>
            <person name="Lindquist E."/>
            <person name="Lopez J."/>
            <person name="Manak J.R."/>
            <person name="Muller J."/>
            <person name="Pangilinan J."/>
            <person name="Patwardhan R.P."/>
            <person name="Pitluck S."/>
            <person name="Pritham E.J."/>
            <person name="Rechtsteiner A."/>
            <person name="Rho M."/>
            <person name="Rogozin I.B."/>
            <person name="Sakarya O."/>
            <person name="Salamov A."/>
            <person name="Schaack S."/>
            <person name="Shapiro H."/>
            <person name="Shiga Y."/>
            <person name="Skalitzky C."/>
            <person name="Smith Z."/>
            <person name="Souvorov A."/>
            <person name="Sung W."/>
            <person name="Tang Z."/>
            <person name="Tsuchiya D."/>
            <person name="Tu H."/>
            <person name="Vos H."/>
            <person name="Wang M."/>
            <person name="Wolf Y.I."/>
            <person name="Yamagata H."/>
            <person name="Yamada T."/>
            <person name="Ye Y."/>
            <person name="Shaw J.R."/>
            <person name="Andrews J."/>
            <person name="Crease T.J."/>
            <person name="Tang H."/>
            <person name="Lucas S.M."/>
            <person name="Robertson H.M."/>
            <person name="Bork P."/>
            <person name="Koonin E.V."/>
            <person name="Zdobnov E.M."/>
            <person name="Grigoriev I.V."/>
            <person name="Lynch M."/>
            <person name="Boore J.L."/>
        </authorList>
    </citation>
    <scope>NUCLEOTIDE SEQUENCE [LARGE SCALE GENOMIC DNA]</scope>
</reference>
<name>E9HCR0_DAPPU</name>
<dbReference type="PROSITE" id="PS00211">
    <property type="entry name" value="ABC_TRANSPORTER_1"/>
    <property type="match status" value="1"/>
</dbReference>
<keyword evidence="5" id="KW-0677">Repeat</keyword>
<comment type="subcellular location">
    <subcellularLocation>
        <location evidence="1">Endomembrane system</location>
        <topology evidence="1">Multi-pass membrane protein</topology>
    </subcellularLocation>
</comment>
<dbReference type="eggNOG" id="KOG0054">
    <property type="taxonomic scope" value="Eukaryota"/>
</dbReference>
<keyword evidence="3" id="KW-0813">Transport</keyword>
<dbReference type="GO" id="GO:0016020">
    <property type="term" value="C:membrane"/>
    <property type="evidence" value="ECO:0000318"/>
    <property type="project" value="GO_Central"/>
</dbReference>
<dbReference type="Pfam" id="PF00005">
    <property type="entry name" value="ABC_tran"/>
    <property type="match status" value="1"/>
</dbReference>
<protein>
    <recommendedName>
        <fullName evidence="16">ABC protein, subfamily ABCC</fullName>
    </recommendedName>
</protein>
<dbReference type="KEGG" id="dpx:DAPPUDRAFT_328283"/>
<feature type="domain" description="ABC transmembrane type-1" evidence="13">
    <location>
        <begin position="161"/>
        <end position="455"/>
    </location>
</feature>
<evidence type="ECO:0008006" key="16">
    <source>
        <dbReference type="Google" id="ProtNLM"/>
    </source>
</evidence>
<feature type="transmembrane region" description="Helical" evidence="11">
    <location>
        <begin position="157"/>
        <end position="182"/>
    </location>
</feature>
<dbReference type="SUPFAM" id="SSF52540">
    <property type="entry name" value="P-loop containing nucleoside triphosphate hydrolases"/>
    <property type="match status" value="2"/>
</dbReference>
<dbReference type="CDD" id="cd03244">
    <property type="entry name" value="ABCC_MRP_domain2"/>
    <property type="match status" value="1"/>
</dbReference>
<evidence type="ECO:0000259" key="13">
    <source>
        <dbReference type="PROSITE" id="PS50929"/>
    </source>
</evidence>
<keyword evidence="7" id="KW-0067">ATP-binding</keyword>
<dbReference type="InterPro" id="IPR036640">
    <property type="entry name" value="ABC1_TM_sf"/>
</dbReference>
<dbReference type="PANTHER" id="PTHR24223">
    <property type="entry name" value="ATP-BINDING CASSETTE SUB-FAMILY C"/>
    <property type="match status" value="1"/>
</dbReference>
<dbReference type="FunFam" id="1.20.1560.10:FF:000015">
    <property type="entry name" value="multidrug resistance-associated protein 5 isoform X1"/>
    <property type="match status" value="1"/>
</dbReference>
<comment type="similarity">
    <text evidence="2">Belongs to the ABC transporter superfamily. ABCC family. Conjugate transporter (TC 3.A.1.208) subfamily.</text>
</comment>
<evidence type="ECO:0000259" key="12">
    <source>
        <dbReference type="PROSITE" id="PS50893"/>
    </source>
</evidence>
<feature type="transmembrane region" description="Helical" evidence="11">
    <location>
        <begin position="301"/>
        <end position="329"/>
    </location>
</feature>
<dbReference type="Gene3D" id="3.40.50.300">
    <property type="entry name" value="P-loop containing nucleotide triphosphate hydrolases"/>
    <property type="match status" value="2"/>
</dbReference>
<evidence type="ECO:0000256" key="2">
    <source>
        <dbReference type="ARBA" id="ARBA00009726"/>
    </source>
</evidence>
<dbReference type="InParanoid" id="E9HCR0"/>
<dbReference type="FunFam" id="3.40.50.300:FF:000074">
    <property type="entry name" value="Multidrug resistance-associated protein 5 isoform 1"/>
    <property type="match status" value="1"/>
</dbReference>
<dbReference type="EMBL" id="GL732621">
    <property type="protein sequence ID" value="EFX70472.1"/>
    <property type="molecule type" value="Genomic_DNA"/>
</dbReference>
<feature type="domain" description="ABC transporter" evidence="12">
    <location>
        <begin position="488"/>
        <end position="720"/>
    </location>
</feature>
<dbReference type="Pfam" id="PF00664">
    <property type="entry name" value="ABC_membrane"/>
    <property type="match status" value="1"/>
</dbReference>
<dbReference type="SUPFAM" id="SSF90123">
    <property type="entry name" value="ABC transporter transmembrane region"/>
    <property type="match status" value="1"/>
</dbReference>
<dbReference type="InterPro" id="IPR027417">
    <property type="entry name" value="P-loop_NTPase"/>
</dbReference>
<evidence type="ECO:0000256" key="8">
    <source>
        <dbReference type="ARBA" id="ARBA00022989"/>
    </source>
</evidence>
<gene>
    <name evidence="14" type="ORF">DAPPUDRAFT_328283</name>
</gene>
<keyword evidence="6" id="KW-0547">Nucleotide-binding</keyword>
<dbReference type="STRING" id="6669.E9HCR0"/>
<dbReference type="OMA" id="HRINTIW"/>
<evidence type="ECO:0000256" key="9">
    <source>
        <dbReference type="ARBA" id="ARBA00023136"/>
    </source>
</evidence>
<dbReference type="OrthoDB" id="7594166at2759"/>
<keyword evidence="15" id="KW-1185">Reference proteome</keyword>
<dbReference type="GO" id="GO:0140359">
    <property type="term" value="F:ABC-type transporter activity"/>
    <property type="evidence" value="ECO:0000318"/>
    <property type="project" value="GO_Central"/>
</dbReference>
<dbReference type="InterPro" id="IPR011527">
    <property type="entry name" value="ABC1_TM_dom"/>
</dbReference>
<dbReference type="SMART" id="SM00382">
    <property type="entry name" value="AAA"/>
    <property type="match status" value="1"/>
</dbReference>
<sequence length="725" mass="81290">MAICKLIKKGLDLVKEGGHFMTFIDDLPRKNLLTLRVERVSLARAIYANRDVYLLDDPLSAVNNQVSNHIFSNGIRCALKGKTVIFVTLQLQDLDHCDQVLFMDCGRIVDRGRHVDLTSRNEQLICPDGRLTQVEMMEKGSIPVSTYKTYTKLAGGYMLSIFVLSLFAVNVIGSATSAWWLAHWLNVGVVNASRTIGNETEYHPSIRAHTDLLYFELIYGTFILIIIIASLLRSFFFIKASLRASNLLHSRLFSNVLNSPMSFFDTTPVGRLLNLFSRDLDETDCRLPPCNEALIQNVLTVAVSIIFIAIVAPWFLIAIGLLAVIFVLLSRVFRCGLRDLKRLDNVSRSSIYSHVAATISGLDTIRAFGKERDFTSKFMELYDENSIQFFLFTCSIRWINLRLDLITVCIMGITAGLVVVLRGIPTAFAGLALAHASQLSGILQNTVRWASETETRFTSVQRMENSLNQLSVVKNCRPPSDWPQQGCVTFSNVKMRCRPNLPLVLKNVSFVIKPKEKIGILGRTGAGKSSLVVALFRLVDLTSGFIEIDGINIAEMGLDDLRSKLSIIPQYPVLFIGNIRYNLDPLEKYSDEAIWEALERTHMKEKVKSFPGQLSNTKNKDSFSVGERQLLCMARALLRQNKIFVIDEATAALDAKTDALLQQTLRETFEDCTVLTITHRLNTAAQCDRVLVIQDGIVTEFDEPSTLLENSHSFFASMMEAAKNQ</sequence>
<accession>E9HCR0</accession>
<keyword evidence="4 11" id="KW-0812">Transmembrane</keyword>
<proteinExistence type="inferred from homology"/>
<evidence type="ECO:0000256" key="10">
    <source>
        <dbReference type="ARBA" id="ARBA00023180"/>
    </source>
</evidence>
<dbReference type="AlphaFoldDB" id="E9HCR0"/>
<dbReference type="GO" id="GO:0005524">
    <property type="term" value="F:ATP binding"/>
    <property type="evidence" value="ECO:0007669"/>
    <property type="project" value="UniProtKB-KW"/>
</dbReference>
<evidence type="ECO:0000313" key="15">
    <source>
        <dbReference type="Proteomes" id="UP000000305"/>
    </source>
</evidence>
<evidence type="ECO:0000256" key="3">
    <source>
        <dbReference type="ARBA" id="ARBA00022448"/>
    </source>
</evidence>
<dbReference type="InterPro" id="IPR050173">
    <property type="entry name" value="ABC_transporter_C-like"/>
</dbReference>
<dbReference type="GO" id="GO:0016887">
    <property type="term" value="F:ATP hydrolysis activity"/>
    <property type="evidence" value="ECO:0007669"/>
    <property type="project" value="InterPro"/>
</dbReference>
<keyword evidence="10" id="KW-0325">Glycoprotein</keyword>
<evidence type="ECO:0000256" key="5">
    <source>
        <dbReference type="ARBA" id="ARBA00022737"/>
    </source>
</evidence>
<evidence type="ECO:0000256" key="1">
    <source>
        <dbReference type="ARBA" id="ARBA00004127"/>
    </source>
</evidence>
<keyword evidence="8 11" id="KW-1133">Transmembrane helix</keyword>
<evidence type="ECO:0000313" key="14">
    <source>
        <dbReference type="EMBL" id="EFX70472.1"/>
    </source>
</evidence>
<evidence type="ECO:0000256" key="4">
    <source>
        <dbReference type="ARBA" id="ARBA00022692"/>
    </source>
</evidence>
<evidence type="ECO:0000256" key="6">
    <source>
        <dbReference type="ARBA" id="ARBA00022741"/>
    </source>
</evidence>
<dbReference type="InterPro" id="IPR017871">
    <property type="entry name" value="ABC_transporter-like_CS"/>
</dbReference>
<evidence type="ECO:0000256" key="7">
    <source>
        <dbReference type="ARBA" id="ARBA00022840"/>
    </source>
</evidence>
<dbReference type="PROSITE" id="PS50929">
    <property type="entry name" value="ABC_TM1F"/>
    <property type="match status" value="1"/>
</dbReference>
<feature type="transmembrane region" description="Helical" evidence="11">
    <location>
        <begin position="217"/>
        <end position="238"/>
    </location>
</feature>